<dbReference type="InterPro" id="IPR016639">
    <property type="entry name" value="GST_Omega/GSH"/>
</dbReference>
<feature type="domain" description="GST C-terminal" evidence="1">
    <location>
        <begin position="162"/>
        <end position="288"/>
    </location>
</feature>
<dbReference type="EMBL" id="CAFBLU010000013">
    <property type="protein sequence ID" value="CAB4875213.1"/>
    <property type="molecule type" value="Genomic_DNA"/>
</dbReference>
<dbReference type="SUPFAM" id="SSF47616">
    <property type="entry name" value="GST C-terminal domain-like"/>
    <property type="match status" value="1"/>
</dbReference>
<dbReference type="SFLD" id="SFLDS00019">
    <property type="entry name" value="Glutathione_Transferase_(cytos"/>
    <property type="match status" value="1"/>
</dbReference>
<dbReference type="InterPro" id="IPR036282">
    <property type="entry name" value="Glutathione-S-Trfase_C_sf"/>
</dbReference>
<dbReference type="InterPro" id="IPR040079">
    <property type="entry name" value="Glutathione_S-Trfase"/>
</dbReference>
<sequence length="319" mass="36180">MSHEETPRPFGMGKELTQDGAFKRQVNQFRDAVTADGSSDFPAEAGRYHLYISWACPWAHRAAIGRHLKGLEDVISMSAVDPVRDARGWAFTGGEYTDPINGYKFLSEAYEATQAGFDQRVTVPVLWDKQTGVIVNNESSEVLRILDSGFGELAQTKVELYPENLRTEIDAVNELIYERVNNGVYKAGFATSQTVYESEVTTLFDTLDILDDRLSQQRWLVPNDTPTEADWRLFTTLVRFDCVYVGHFKCNLRRIADYPNLSGYLRDLYQQPGIAELVRFQEEKDHYYKTHPMINPNGIVPLGPIMDLDSPHVRESLGA</sequence>
<dbReference type="PROSITE" id="PS50405">
    <property type="entry name" value="GST_CTER"/>
    <property type="match status" value="1"/>
</dbReference>
<gene>
    <name evidence="2" type="ORF">UFOPK3444_00975</name>
</gene>
<dbReference type="InterPro" id="IPR036249">
    <property type="entry name" value="Thioredoxin-like_sf"/>
</dbReference>
<organism evidence="2">
    <name type="scientific">freshwater metagenome</name>
    <dbReference type="NCBI Taxonomy" id="449393"/>
    <lineage>
        <taxon>unclassified sequences</taxon>
        <taxon>metagenomes</taxon>
        <taxon>ecological metagenomes</taxon>
    </lineage>
</organism>
<name>A0A6J7E638_9ZZZZ</name>
<accession>A0A6J7E638</accession>
<protein>
    <submittedName>
        <fullName evidence="2">Unannotated protein</fullName>
    </submittedName>
</protein>
<evidence type="ECO:0000313" key="2">
    <source>
        <dbReference type="EMBL" id="CAB4875213.1"/>
    </source>
</evidence>
<dbReference type="PANTHER" id="PTHR32419">
    <property type="entry name" value="GLUTATHIONYL-HYDROQUINONE REDUCTASE"/>
    <property type="match status" value="1"/>
</dbReference>
<dbReference type="InterPro" id="IPR010987">
    <property type="entry name" value="Glutathione-S-Trfase_C-like"/>
</dbReference>
<dbReference type="SFLD" id="SFLDG01206">
    <property type="entry name" value="Xi.1"/>
    <property type="match status" value="1"/>
</dbReference>
<evidence type="ECO:0000259" key="1">
    <source>
        <dbReference type="PROSITE" id="PS50405"/>
    </source>
</evidence>
<proteinExistence type="predicted"/>
<dbReference type="SUPFAM" id="SSF52833">
    <property type="entry name" value="Thioredoxin-like"/>
    <property type="match status" value="1"/>
</dbReference>
<dbReference type="PIRSF" id="PIRSF015753">
    <property type="entry name" value="GST"/>
    <property type="match status" value="1"/>
</dbReference>
<dbReference type="Gene3D" id="3.40.30.10">
    <property type="entry name" value="Glutaredoxin"/>
    <property type="match status" value="1"/>
</dbReference>
<dbReference type="InterPro" id="IPR047047">
    <property type="entry name" value="GST_Omega-like_C"/>
</dbReference>
<dbReference type="SFLD" id="SFLDG01148">
    <property type="entry name" value="Xi_(cytGST)"/>
    <property type="match status" value="1"/>
</dbReference>
<dbReference type="GO" id="GO:0004364">
    <property type="term" value="F:glutathione transferase activity"/>
    <property type="evidence" value="ECO:0007669"/>
    <property type="project" value="InterPro"/>
</dbReference>
<dbReference type="Gene3D" id="1.20.1050.10">
    <property type="match status" value="1"/>
</dbReference>
<dbReference type="AlphaFoldDB" id="A0A6J7E638"/>
<reference evidence="2" key="1">
    <citation type="submission" date="2020-05" db="EMBL/GenBank/DDBJ databases">
        <authorList>
            <person name="Chiriac C."/>
            <person name="Salcher M."/>
            <person name="Ghai R."/>
            <person name="Kavagutti S V."/>
        </authorList>
    </citation>
    <scope>NUCLEOTIDE SEQUENCE</scope>
</reference>
<dbReference type="GO" id="GO:0005737">
    <property type="term" value="C:cytoplasm"/>
    <property type="evidence" value="ECO:0007669"/>
    <property type="project" value="TreeGrafter"/>
</dbReference>
<dbReference type="Pfam" id="PF13410">
    <property type="entry name" value="GST_C_2"/>
    <property type="match status" value="1"/>
</dbReference>
<dbReference type="CDD" id="cd03190">
    <property type="entry name" value="GST_C_Omega_like"/>
    <property type="match status" value="1"/>
</dbReference>
<dbReference type="PANTHER" id="PTHR32419:SF6">
    <property type="entry name" value="GLUTATHIONE S-TRANSFERASE OMEGA-LIKE 1-RELATED"/>
    <property type="match status" value="1"/>
</dbReference>
<dbReference type="Pfam" id="PF13409">
    <property type="entry name" value="GST_N_2"/>
    <property type="match status" value="1"/>
</dbReference>
<dbReference type="InterPro" id="IPR004045">
    <property type="entry name" value="Glutathione_S-Trfase_N"/>
</dbReference>